<accession>A0A8J7QXB7</accession>
<evidence type="ECO:0000256" key="1">
    <source>
        <dbReference type="SAM" id="Phobius"/>
    </source>
</evidence>
<dbReference type="GO" id="GO:0016020">
    <property type="term" value="C:membrane"/>
    <property type="evidence" value="ECO:0007669"/>
    <property type="project" value="InterPro"/>
</dbReference>
<dbReference type="RefSeq" id="WP_209334528.1">
    <property type="nucleotide sequence ID" value="NZ_JAGIYY010000002.1"/>
</dbReference>
<sequence length="123" mass="13980">MSARQLIWFFFGLSGRISPSAFLLGGIFLYLARAFVFYRLYEVMLVSPESPEAQSWSLIFLFVVLASYWSFFTLSAKRFHDFGKPTLWAVSALALDLLLLIVLPFFRSDPGPNRYGPDTNLPG</sequence>
<gene>
    <name evidence="2" type="ORF">J5Y06_07495</name>
</gene>
<dbReference type="Proteomes" id="UP000666240">
    <property type="component" value="Unassembled WGS sequence"/>
</dbReference>
<name>A0A8J7QXB7_9HYPH</name>
<feature type="transmembrane region" description="Helical" evidence="1">
    <location>
        <begin position="86"/>
        <end position="106"/>
    </location>
</feature>
<comment type="caution">
    <text evidence="2">The sequence shown here is derived from an EMBL/GenBank/DDBJ whole genome shotgun (WGS) entry which is preliminary data.</text>
</comment>
<protein>
    <submittedName>
        <fullName evidence="2">DUF805 domain-containing protein</fullName>
    </submittedName>
</protein>
<reference evidence="2" key="1">
    <citation type="submission" date="2021-03" db="EMBL/GenBank/DDBJ databases">
        <title>Genome sequencing and assembly of Tianweitania sediminis.</title>
        <authorList>
            <person name="Chhetri G."/>
        </authorList>
    </citation>
    <scope>NUCLEOTIDE SEQUENCE</scope>
    <source>
        <strain evidence="2">Z8</strain>
    </source>
</reference>
<dbReference type="EMBL" id="JAGIYY010000002">
    <property type="protein sequence ID" value="MBP0438488.1"/>
    <property type="molecule type" value="Genomic_DNA"/>
</dbReference>
<keyword evidence="1" id="KW-0812">Transmembrane</keyword>
<keyword evidence="1" id="KW-1133">Transmembrane helix</keyword>
<proteinExistence type="predicted"/>
<organism evidence="2 3">
    <name type="scientific">Tianweitania sediminis</name>
    <dbReference type="NCBI Taxonomy" id="1502156"/>
    <lineage>
        <taxon>Bacteria</taxon>
        <taxon>Pseudomonadati</taxon>
        <taxon>Pseudomonadota</taxon>
        <taxon>Alphaproteobacteria</taxon>
        <taxon>Hyphomicrobiales</taxon>
        <taxon>Phyllobacteriaceae</taxon>
        <taxon>Tianweitania</taxon>
    </lineage>
</organism>
<keyword evidence="3" id="KW-1185">Reference proteome</keyword>
<dbReference type="AlphaFoldDB" id="A0A8J7QXB7"/>
<evidence type="ECO:0000313" key="2">
    <source>
        <dbReference type="EMBL" id="MBP0438488.1"/>
    </source>
</evidence>
<dbReference type="Pfam" id="PF05656">
    <property type="entry name" value="DUF805"/>
    <property type="match status" value="1"/>
</dbReference>
<evidence type="ECO:0000313" key="3">
    <source>
        <dbReference type="Proteomes" id="UP000666240"/>
    </source>
</evidence>
<feature type="transmembrane region" description="Helical" evidence="1">
    <location>
        <begin position="53"/>
        <end position="74"/>
    </location>
</feature>
<dbReference type="InterPro" id="IPR008523">
    <property type="entry name" value="DUF805"/>
</dbReference>
<keyword evidence="1" id="KW-0472">Membrane</keyword>